<accession>A0A167PTG9</accession>
<evidence type="ECO:0000313" key="2">
    <source>
        <dbReference type="EMBL" id="KZO99105.1"/>
    </source>
</evidence>
<gene>
    <name evidence="2" type="ORF">CALVIDRAFT_402928</name>
</gene>
<reference evidence="2 3" key="1">
    <citation type="journal article" date="2016" name="Mol. Biol. Evol.">
        <title>Comparative Genomics of Early-Diverging Mushroom-Forming Fungi Provides Insights into the Origins of Lignocellulose Decay Capabilities.</title>
        <authorList>
            <person name="Nagy L.G."/>
            <person name="Riley R."/>
            <person name="Tritt A."/>
            <person name="Adam C."/>
            <person name="Daum C."/>
            <person name="Floudas D."/>
            <person name="Sun H."/>
            <person name="Yadav J.S."/>
            <person name="Pangilinan J."/>
            <person name="Larsson K.H."/>
            <person name="Matsuura K."/>
            <person name="Barry K."/>
            <person name="Labutti K."/>
            <person name="Kuo R."/>
            <person name="Ohm R.A."/>
            <person name="Bhattacharya S.S."/>
            <person name="Shirouzu T."/>
            <person name="Yoshinaga Y."/>
            <person name="Martin F.M."/>
            <person name="Grigoriev I.V."/>
            <person name="Hibbett D.S."/>
        </authorList>
    </citation>
    <scope>NUCLEOTIDE SEQUENCE [LARGE SCALE GENOMIC DNA]</scope>
    <source>
        <strain evidence="2 3">TUFC12733</strain>
    </source>
</reference>
<organism evidence="2 3">
    <name type="scientific">Calocera viscosa (strain TUFC12733)</name>
    <dbReference type="NCBI Taxonomy" id="1330018"/>
    <lineage>
        <taxon>Eukaryota</taxon>
        <taxon>Fungi</taxon>
        <taxon>Dikarya</taxon>
        <taxon>Basidiomycota</taxon>
        <taxon>Agaricomycotina</taxon>
        <taxon>Dacrymycetes</taxon>
        <taxon>Dacrymycetales</taxon>
        <taxon>Dacrymycetaceae</taxon>
        <taxon>Calocera</taxon>
    </lineage>
</organism>
<keyword evidence="3" id="KW-1185">Reference proteome</keyword>
<dbReference type="Proteomes" id="UP000076738">
    <property type="component" value="Unassembled WGS sequence"/>
</dbReference>
<evidence type="ECO:0000313" key="3">
    <source>
        <dbReference type="Proteomes" id="UP000076738"/>
    </source>
</evidence>
<proteinExistence type="predicted"/>
<dbReference type="EMBL" id="KV417273">
    <property type="protein sequence ID" value="KZO99105.1"/>
    <property type="molecule type" value="Genomic_DNA"/>
</dbReference>
<sequence length="439" mass="48157">MTTYKRYIDYYKLPTTNASFSSSSNLGFPAPYTPMSHACILLLSRSRLRLCSRSDSSAINATSAARPPMTPPTMAPVCDVLPVLTSDWDEVSEDPEVGDIIGTSELLVIIGILDVAAASDESEVIIGIVFETDMDIGMPDPSLCTIIGGASQLRTGSSRLRIVITMASARYMCTRIQPYRRKNGVYMSSGAYRLLLHSARVGGRGRQTAPGGQGTAPSEGMRAECAEVDDRGCTATCHHYPPPRPSARPLRVYARATTSYLWLTSLLTAPPSERTRRRRRIHAAGGHDTLPLIVIAVSLVCSVHACQHQPACAPPPRNSDAYDGAPVPVPCRPSRRPGMGLVIHHQFIPHAMPGSHLVLVRRLSAAQLQLHRALRGQHLLPLLDKRDGRRDRRGRGVRGAERLRDRVPVAGRHAPRHRRLRRGGVRHGRDERRVHRAAV</sequence>
<feature type="compositionally biased region" description="Basic residues" evidence="1">
    <location>
        <begin position="413"/>
        <end position="426"/>
    </location>
</feature>
<dbReference type="AlphaFoldDB" id="A0A167PTG9"/>
<feature type="compositionally biased region" description="Basic and acidic residues" evidence="1">
    <location>
        <begin position="398"/>
        <end position="407"/>
    </location>
</feature>
<protein>
    <submittedName>
        <fullName evidence="2">Uncharacterized protein</fullName>
    </submittedName>
</protein>
<name>A0A167PTG9_CALVF</name>
<evidence type="ECO:0000256" key="1">
    <source>
        <dbReference type="SAM" id="MobiDB-lite"/>
    </source>
</evidence>
<feature type="region of interest" description="Disordered" evidence="1">
    <location>
        <begin position="385"/>
        <end position="439"/>
    </location>
</feature>